<proteinExistence type="predicted"/>
<protein>
    <recommendedName>
        <fullName evidence="4">Secreted protein</fullName>
    </recommendedName>
</protein>
<accession>A0AA38UC28</accession>
<evidence type="ECO:0008006" key="4">
    <source>
        <dbReference type="Google" id="ProtNLM"/>
    </source>
</evidence>
<comment type="caution">
    <text evidence="2">The sequence shown here is derived from an EMBL/GenBank/DDBJ whole genome shotgun (WGS) entry which is preliminary data.</text>
</comment>
<evidence type="ECO:0000313" key="2">
    <source>
        <dbReference type="EMBL" id="KAJ3836551.1"/>
    </source>
</evidence>
<reference evidence="2" key="1">
    <citation type="submission" date="2022-08" db="EMBL/GenBank/DDBJ databases">
        <authorList>
            <consortium name="DOE Joint Genome Institute"/>
            <person name="Min B."/>
            <person name="Riley R."/>
            <person name="Sierra-Patev S."/>
            <person name="Naranjo-Ortiz M."/>
            <person name="Looney B."/>
            <person name="Konkel Z."/>
            <person name="Slot J.C."/>
            <person name="Sakamoto Y."/>
            <person name="Steenwyk J.L."/>
            <person name="Rokas A."/>
            <person name="Carro J."/>
            <person name="Camarero S."/>
            <person name="Ferreira P."/>
            <person name="Molpeceres G."/>
            <person name="Ruiz-Duenas F.J."/>
            <person name="Serrano A."/>
            <person name="Henrissat B."/>
            <person name="Drula E."/>
            <person name="Hughes K.W."/>
            <person name="Mata J.L."/>
            <person name="Ishikawa N.K."/>
            <person name="Vargas-Isla R."/>
            <person name="Ushijima S."/>
            <person name="Smith C.A."/>
            <person name="Ahrendt S."/>
            <person name="Andreopoulos W."/>
            <person name="He G."/>
            <person name="Labutti K."/>
            <person name="Lipzen A."/>
            <person name="Ng V."/>
            <person name="Sandor L."/>
            <person name="Barry K."/>
            <person name="Martinez A.T."/>
            <person name="Xiao Y."/>
            <person name="Gibbons J.G."/>
            <person name="Terashima K."/>
            <person name="Hibbett D.S."/>
            <person name="Grigoriev I.V."/>
        </authorList>
    </citation>
    <scope>NUCLEOTIDE SEQUENCE</scope>
    <source>
        <strain evidence="2">TFB9207</strain>
    </source>
</reference>
<evidence type="ECO:0000256" key="1">
    <source>
        <dbReference type="SAM" id="SignalP"/>
    </source>
</evidence>
<dbReference type="AlphaFoldDB" id="A0AA38UC28"/>
<organism evidence="2 3">
    <name type="scientific">Lentinula raphanica</name>
    <dbReference type="NCBI Taxonomy" id="153919"/>
    <lineage>
        <taxon>Eukaryota</taxon>
        <taxon>Fungi</taxon>
        <taxon>Dikarya</taxon>
        <taxon>Basidiomycota</taxon>
        <taxon>Agaricomycotina</taxon>
        <taxon>Agaricomycetes</taxon>
        <taxon>Agaricomycetidae</taxon>
        <taxon>Agaricales</taxon>
        <taxon>Marasmiineae</taxon>
        <taxon>Omphalotaceae</taxon>
        <taxon>Lentinula</taxon>
    </lineage>
</organism>
<dbReference type="EMBL" id="MU806311">
    <property type="protein sequence ID" value="KAJ3836551.1"/>
    <property type="molecule type" value="Genomic_DNA"/>
</dbReference>
<feature type="signal peptide" evidence="1">
    <location>
        <begin position="1"/>
        <end position="15"/>
    </location>
</feature>
<evidence type="ECO:0000313" key="3">
    <source>
        <dbReference type="Proteomes" id="UP001163846"/>
    </source>
</evidence>
<keyword evidence="1" id="KW-0732">Signal</keyword>
<feature type="chain" id="PRO_5041220090" description="Secreted protein" evidence="1">
    <location>
        <begin position="16"/>
        <end position="88"/>
    </location>
</feature>
<keyword evidence="3" id="KW-1185">Reference proteome</keyword>
<name>A0AA38UC28_9AGAR</name>
<dbReference type="Proteomes" id="UP001163846">
    <property type="component" value="Unassembled WGS sequence"/>
</dbReference>
<sequence>MSSLTVSFFFSLTDCFLRSLCSIYPSIRSNEPGRSLVFWVIQCTRTRSNELFVHWPARRHISRIKSNVGIYTYTIMTRTLSGGTRVLS</sequence>
<gene>
    <name evidence="2" type="ORF">F5878DRAFT_254895</name>
</gene>